<dbReference type="Pfam" id="PF07690">
    <property type="entry name" value="MFS_1"/>
    <property type="match status" value="1"/>
</dbReference>
<dbReference type="InterPro" id="IPR011701">
    <property type="entry name" value="MFS"/>
</dbReference>
<accession>A0A0F9XRR6</accession>
<proteinExistence type="predicted"/>
<dbReference type="OMA" id="GYKAGWW"/>
<feature type="transmembrane region" description="Helical" evidence="5">
    <location>
        <begin position="202"/>
        <end position="222"/>
    </location>
</feature>
<feature type="transmembrane region" description="Helical" evidence="5">
    <location>
        <begin position="280"/>
        <end position="297"/>
    </location>
</feature>
<dbReference type="OrthoDB" id="2130629at2759"/>
<feature type="transmembrane region" description="Helical" evidence="5">
    <location>
        <begin position="137"/>
        <end position="159"/>
    </location>
</feature>
<dbReference type="AlphaFoldDB" id="A0A0F9XRR6"/>
<dbReference type="PANTHER" id="PTHR42718:SF27">
    <property type="entry name" value="TRANSPORTER, PUTATIVE-RELATED"/>
    <property type="match status" value="1"/>
</dbReference>
<evidence type="ECO:0000313" key="8">
    <source>
        <dbReference type="Proteomes" id="UP000034112"/>
    </source>
</evidence>
<feature type="transmembrane region" description="Helical" evidence="5">
    <location>
        <begin position="496"/>
        <end position="514"/>
    </location>
</feature>
<keyword evidence="3 5" id="KW-1133">Transmembrane helix</keyword>
<feature type="transmembrane region" description="Helical" evidence="5">
    <location>
        <begin position="317"/>
        <end position="336"/>
    </location>
</feature>
<evidence type="ECO:0000313" key="7">
    <source>
        <dbReference type="EMBL" id="KKP02908.1"/>
    </source>
</evidence>
<evidence type="ECO:0000259" key="6">
    <source>
        <dbReference type="PROSITE" id="PS50850"/>
    </source>
</evidence>
<comment type="caution">
    <text evidence="7">The sequence shown here is derived from an EMBL/GenBank/DDBJ whole genome shotgun (WGS) entry which is preliminary data.</text>
</comment>
<dbReference type="Gene3D" id="1.20.1720.10">
    <property type="entry name" value="Multidrug resistance protein D"/>
    <property type="match status" value="1"/>
</dbReference>
<feature type="transmembrane region" description="Helical" evidence="5">
    <location>
        <begin position="243"/>
        <end position="260"/>
    </location>
</feature>
<dbReference type="InterPro" id="IPR020846">
    <property type="entry name" value="MFS_dom"/>
</dbReference>
<dbReference type="EMBL" id="JOKZ01000131">
    <property type="protein sequence ID" value="KKP02908.1"/>
    <property type="molecule type" value="Genomic_DNA"/>
</dbReference>
<feature type="transmembrane region" description="Helical" evidence="5">
    <location>
        <begin position="384"/>
        <end position="403"/>
    </location>
</feature>
<dbReference type="InterPro" id="IPR036259">
    <property type="entry name" value="MFS_trans_sf"/>
</dbReference>
<dbReference type="Gene3D" id="1.20.1250.20">
    <property type="entry name" value="MFS general substrate transporter like domains"/>
    <property type="match status" value="1"/>
</dbReference>
<evidence type="ECO:0000256" key="3">
    <source>
        <dbReference type="ARBA" id="ARBA00022989"/>
    </source>
</evidence>
<evidence type="ECO:0000256" key="1">
    <source>
        <dbReference type="ARBA" id="ARBA00004141"/>
    </source>
</evidence>
<dbReference type="GO" id="GO:0016020">
    <property type="term" value="C:membrane"/>
    <property type="evidence" value="ECO:0007669"/>
    <property type="project" value="UniProtKB-SubCell"/>
</dbReference>
<organism evidence="7 8">
    <name type="scientific">Trichoderma harzianum</name>
    <name type="common">Hypocrea lixii</name>
    <dbReference type="NCBI Taxonomy" id="5544"/>
    <lineage>
        <taxon>Eukaryota</taxon>
        <taxon>Fungi</taxon>
        <taxon>Dikarya</taxon>
        <taxon>Ascomycota</taxon>
        <taxon>Pezizomycotina</taxon>
        <taxon>Sordariomycetes</taxon>
        <taxon>Hypocreomycetidae</taxon>
        <taxon>Hypocreales</taxon>
        <taxon>Hypocreaceae</taxon>
        <taxon>Trichoderma</taxon>
    </lineage>
</organism>
<feature type="transmembrane region" description="Helical" evidence="5">
    <location>
        <begin position="84"/>
        <end position="100"/>
    </location>
</feature>
<evidence type="ECO:0000256" key="2">
    <source>
        <dbReference type="ARBA" id="ARBA00022692"/>
    </source>
</evidence>
<dbReference type="PANTHER" id="PTHR42718">
    <property type="entry name" value="MAJOR FACILITATOR SUPERFAMILY MULTIDRUG TRANSPORTER MFSC"/>
    <property type="match status" value="1"/>
</dbReference>
<dbReference type="Proteomes" id="UP000034112">
    <property type="component" value="Unassembled WGS sequence"/>
</dbReference>
<keyword evidence="4 5" id="KW-0472">Membrane</keyword>
<dbReference type="PROSITE" id="PS50850">
    <property type="entry name" value="MFS"/>
    <property type="match status" value="1"/>
</dbReference>
<comment type="subcellular location">
    <subcellularLocation>
        <location evidence="1">Membrane</location>
        <topology evidence="1">Multi-pass membrane protein</topology>
    </subcellularLocation>
</comment>
<evidence type="ECO:0000256" key="5">
    <source>
        <dbReference type="SAM" id="Phobius"/>
    </source>
</evidence>
<sequence>MSPSPAISAIKLNTTSNPTATIFNELSQPNEPSEPHISVSKSRTVAIIFCITCIRGISNLLAGLLTVCIPVIAKDLNFPLELQLVPVAFALACGCTLLLCASASDVVGCRCVCLLGALLQSASALGARLSNSPSQLIALRAVAGVATSFCLPSAVEIAARAFASSPRSRSAAFAAMGSDQAVGFGLGLVLGGVFSGTIGWRWGFYITAILNVVVLLVAVWALPAGIDGVALGRETLHHLARDIDWIGCVLISTALALLSYELAVVSGSDAGERIREPANLVMLCAGVALLPAFAAWIHHQKLQGRPALIPKDIWKNLPFTTVCVTVFLVWGSLKASEQFTALYRQEVRGFSPLTSSLYFLPAPICGALMNVAIDILLPYLRPSFAVPVGCLVSGIAPLLLATLCSVDGPNYWHAVFQAMAMNPLRADLIYTIANLVVTSAFPTKTQALAGAVFQMLSRIGKSVGIATTPVIAQQVTASSQIHSMNEAMLRGYKAGWIYNCGLGFASVLVSLWGLRSVGKLGVKMD</sequence>
<keyword evidence="2 5" id="KW-0812">Transmembrane</keyword>
<reference evidence="8" key="1">
    <citation type="journal article" date="2015" name="Genome Announc.">
        <title>Draft whole-genome sequence of the biocontrol agent Trichoderma harzianum T6776.</title>
        <authorList>
            <person name="Baroncelli R."/>
            <person name="Piaggeschi G."/>
            <person name="Fiorini L."/>
            <person name="Bertolini E."/>
            <person name="Zapparata A."/>
            <person name="Pe M.E."/>
            <person name="Sarrocco S."/>
            <person name="Vannacci G."/>
        </authorList>
    </citation>
    <scope>NUCLEOTIDE SEQUENCE [LARGE SCALE GENOMIC DNA]</scope>
    <source>
        <strain evidence="8">T6776</strain>
    </source>
</reference>
<protein>
    <submittedName>
        <fullName evidence="7">Integral membrane protein</fullName>
    </submittedName>
</protein>
<evidence type="ECO:0000256" key="4">
    <source>
        <dbReference type="ARBA" id="ARBA00023136"/>
    </source>
</evidence>
<dbReference type="SUPFAM" id="SSF103473">
    <property type="entry name" value="MFS general substrate transporter"/>
    <property type="match status" value="1"/>
</dbReference>
<feature type="domain" description="Major facilitator superfamily (MFS) profile" evidence="6">
    <location>
        <begin position="44"/>
        <end position="518"/>
    </location>
</feature>
<feature type="transmembrane region" description="Helical" evidence="5">
    <location>
        <begin position="356"/>
        <end position="377"/>
    </location>
</feature>
<dbReference type="GO" id="GO:0022857">
    <property type="term" value="F:transmembrane transporter activity"/>
    <property type="evidence" value="ECO:0007669"/>
    <property type="project" value="InterPro"/>
</dbReference>
<gene>
    <name evidence="7" type="ORF">THAR02_04973</name>
</gene>
<feature type="transmembrane region" description="Helical" evidence="5">
    <location>
        <begin position="45"/>
        <end position="72"/>
    </location>
</feature>
<feature type="transmembrane region" description="Helical" evidence="5">
    <location>
        <begin position="171"/>
        <end position="196"/>
    </location>
</feature>
<name>A0A0F9XRR6_TRIHA</name>